<evidence type="ECO:0000313" key="3">
    <source>
        <dbReference type="Proteomes" id="UP000621799"/>
    </source>
</evidence>
<protein>
    <submittedName>
        <fullName evidence="2">Uncharacterized protein</fullName>
    </submittedName>
</protein>
<feature type="compositionally biased region" description="Polar residues" evidence="1">
    <location>
        <begin position="1"/>
        <end position="21"/>
    </location>
</feature>
<dbReference type="AlphaFoldDB" id="A0A928VWM9"/>
<dbReference type="Proteomes" id="UP000621799">
    <property type="component" value="Unassembled WGS sequence"/>
</dbReference>
<reference evidence="2" key="1">
    <citation type="submission" date="2020-10" db="EMBL/GenBank/DDBJ databases">
        <authorList>
            <person name="Castelo-Branco R."/>
            <person name="Eusebio N."/>
            <person name="Adriana R."/>
            <person name="Vieira A."/>
            <person name="Brugerolle De Fraissinette N."/>
            <person name="Rezende De Castro R."/>
            <person name="Schneider M.P."/>
            <person name="Vasconcelos V."/>
            <person name="Leao P.N."/>
        </authorList>
    </citation>
    <scope>NUCLEOTIDE SEQUENCE</scope>
    <source>
        <strain evidence="2">LEGE 11467</strain>
    </source>
</reference>
<accession>A0A928VWM9</accession>
<feature type="region of interest" description="Disordered" evidence="1">
    <location>
        <begin position="1"/>
        <end position="46"/>
    </location>
</feature>
<comment type="caution">
    <text evidence="2">The sequence shown here is derived from an EMBL/GenBank/DDBJ whole genome shotgun (WGS) entry which is preliminary data.</text>
</comment>
<sequence length="164" mass="18897">MNDSHSPSFGNPESSRASTPNDDFRSILNHLPHQDKPPRKKRENTLEGLVGEFYPLLEEARMQRNYSYEQLAELFAEHLGRHISKDTLRKYMGRFRQQQQGTSTPNPQSTASTHRAHSPTQPNPQPKIQEPRKVKESNPAQRLPRNLTANPRDAFRTTRTQKTS</sequence>
<evidence type="ECO:0000256" key="1">
    <source>
        <dbReference type="SAM" id="MobiDB-lite"/>
    </source>
</evidence>
<gene>
    <name evidence="2" type="ORF">IQ235_04730</name>
</gene>
<dbReference type="EMBL" id="JADEXN010000055">
    <property type="protein sequence ID" value="MBE9040097.1"/>
    <property type="molecule type" value="Genomic_DNA"/>
</dbReference>
<feature type="compositionally biased region" description="Polar residues" evidence="1">
    <location>
        <begin position="96"/>
        <end position="113"/>
    </location>
</feature>
<proteinExistence type="predicted"/>
<name>A0A928VWM9_9CYAN</name>
<keyword evidence="3" id="KW-1185">Reference proteome</keyword>
<organism evidence="2 3">
    <name type="scientific">Zarconia navalis LEGE 11467</name>
    <dbReference type="NCBI Taxonomy" id="1828826"/>
    <lineage>
        <taxon>Bacteria</taxon>
        <taxon>Bacillati</taxon>
        <taxon>Cyanobacteriota</taxon>
        <taxon>Cyanophyceae</taxon>
        <taxon>Oscillatoriophycideae</taxon>
        <taxon>Oscillatoriales</taxon>
        <taxon>Oscillatoriales incertae sedis</taxon>
        <taxon>Zarconia</taxon>
        <taxon>Zarconia navalis</taxon>
    </lineage>
</organism>
<dbReference type="RefSeq" id="WP_264320355.1">
    <property type="nucleotide sequence ID" value="NZ_JADEXN010000055.1"/>
</dbReference>
<evidence type="ECO:0000313" key="2">
    <source>
        <dbReference type="EMBL" id="MBE9040097.1"/>
    </source>
</evidence>
<feature type="region of interest" description="Disordered" evidence="1">
    <location>
        <begin position="89"/>
        <end position="164"/>
    </location>
</feature>